<dbReference type="PANTHER" id="PTHR33969">
    <property type="entry name" value="SEGREGATION AND CONDENSATION PROTEIN A"/>
    <property type="match status" value="1"/>
</dbReference>
<dbReference type="EMBL" id="CP002045">
    <property type="protein sequence ID" value="ADH92603.1"/>
    <property type="molecule type" value="Genomic_DNA"/>
</dbReference>
<evidence type="ECO:0000256" key="1">
    <source>
        <dbReference type="ARBA" id="ARBA00022829"/>
    </source>
</evidence>
<organism evidence="3 4">
    <name type="scientific">Arcanobacterium haemolyticum (strain ATCC 9345 / DSM 20595 / CCM 5947 / CCUG 17215 / LMG 16163 / NBRC 15585 / NCTC 8452 / 11018)</name>
    <dbReference type="NCBI Taxonomy" id="644284"/>
    <lineage>
        <taxon>Bacteria</taxon>
        <taxon>Bacillati</taxon>
        <taxon>Actinomycetota</taxon>
        <taxon>Actinomycetes</taxon>
        <taxon>Actinomycetales</taxon>
        <taxon>Actinomycetaceae</taxon>
        <taxon>Arcanobacterium</taxon>
    </lineage>
</organism>
<dbReference type="HOGENOM" id="CLU_038686_1_0_11"/>
<sequence>MVVQEDLGSGSRFAVNLDVFSGPFEVLLSLISKHRLDVTDVALAKITDEFLAFVRDQDEAALDQMSEFVVVAATLLDLKAARLLPRDEREDDDLLALFEARDVLFAKLLQYRAFKKVAVELAQRMREQSLSFARDVPVEPEFSQITPPVEIRLSPVELALFAASVFARKPDTVATEHIHDPLVPVESQVAYIRERLAVGESITFGDLCSDAPDVSTVVSRFLAVLDLLRRGEIECDQTGPLAPLTITRIVVANGVALKSIDRSDAERSPNE</sequence>
<evidence type="ECO:0000256" key="2">
    <source>
        <dbReference type="ARBA" id="ARBA00044777"/>
    </source>
</evidence>
<dbReference type="KEGG" id="ahe:Arch_0877"/>
<name>D7BNV4_ARCHD</name>
<dbReference type="OrthoDB" id="9811016at2"/>
<evidence type="ECO:0000313" key="3">
    <source>
        <dbReference type="EMBL" id="ADH92603.1"/>
    </source>
</evidence>
<dbReference type="STRING" id="644284.Arch_0877"/>
<dbReference type="InterPro" id="IPR003768">
    <property type="entry name" value="ScpA"/>
</dbReference>
<dbReference type="RefSeq" id="WP_013170099.1">
    <property type="nucleotide sequence ID" value="NC_014218.1"/>
</dbReference>
<keyword evidence="4" id="KW-1185">Reference proteome</keyword>
<protein>
    <recommendedName>
        <fullName evidence="2">Segregation and condensation protein A</fullName>
    </recommendedName>
</protein>
<dbReference type="GO" id="GO:0007059">
    <property type="term" value="P:chromosome segregation"/>
    <property type="evidence" value="ECO:0007669"/>
    <property type="project" value="UniProtKB-KW"/>
</dbReference>
<dbReference type="Gene3D" id="6.10.250.2410">
    <property type="match status" value="1"/>
</dbReference>
<evidence type="ECO:0000313" key="4">
    <source>
        <dbReference type="Proteomes" id="UP000000376"/>
    </source>
</evidence>
<dbReference type="eggNOG" id="COG1354">
    <property type="taxonomic scope" value="Bacteria"/>
</dbReference>
<dbReference type="Pfam" id="PF02616">
    <property type="entry name" value="SMC_ScpA"/>
    <property type="match status" value="1"/>
</dbReference>
<dbReference type="PANTHER" id="PTHR33969:SF2">
    <property type="entry name" value="SEGREGATION AND CONDENSATION PROTEIN A"/>
    <property type="match status" value="1"/>
</dbReference>
<reference evidence="3 4" key="1">
    <citation type="journal article" date="2010" name="Stand. Genomic Sci.">
        <title>Complete genome sequence of Arcanobacterium haemolyticum type strain (11018).</title>
        <authorList>
            <person name="Yasawong M."/>
            <person name="Teshima H."/>
            <person name="Lapidus A."/>
            <person name="Nolan M."/>
            <person name="Lucas S."/>
            <person name="Glavina Del Rio T."/>
            <person name="Tice H."/>
            <person name="Cheng J."/>
            <person name="Bruce D."/>
            <person name="Detter C."/>
            <person name="Tapia R."/>
            <person name="Han C."/>
            <person name="Goodwin L."/>
            <person name="Pitluck S."/>
            <person name="Liolios K."/>
            <person name="Ivanova N."/>
            <person name="Mavromatis K."/>
            <person name="Mikhailova N."/>
            <person name="Pati A."/>
            <person name="Chen A."/>
            <person name="Palaniappan K."/>
            <person name="Land M."/>
            <person name="Hauser L."/>
            <person name="Chang Y."/>
            <person name="Jeffries C."/>
            <person name="Rohde M."/>
            <person name="Sikorski J."/>
            <person name="Pukall R."/>
            <person name="Goker M."/>
            <person name="Woyke T."/>
            <person name="Bristow J."/>
            <person name="Eisen J."/>
            <person name="Markowitz V."/>
            <person name="Hugenholtz P."/>
            <person name="Kyrpides N."/>
            <person name="Klenk H."/>
        </authorList>
    </citation>
    <scope>NUCLEOTIDE SEQUENCE [LARGE SCALE GENOMIC DNA]</scope>
    <source>
        <strain evidence="4">ATCC 9345 / DSM 20595 / CCUG 17215 / LMG 16163 / NBRC 15585 / NCTC 8452 / 11018</strain>
    </source>
</reference>
<gene>
    <name evidence="3" type="ordered locus">Arch_0877</name>
</gene>
<proteinExistence type="predicted"/>
<keyword evidence="1" id="KW-0159">Chromosome partition</keyword>
<dbReference type="AlphaFoldDB" id="D7BNV4"/>
<dbReference type="Proteomes" id="UP000000376">
    <property type="component" value="Chromosome"/>
</dbReference>
<accession>D7BNV4</accession>